<evidence type="ECO:0000313" key="1">
    <source>
        <dbReference type="EMBL" id="QII14152.1"/>
    </source>
</evidence>
<dbReference type="EMBL" id="CP049055">
    <property type="protein sequence ID" value="QII14152.1"/>
    <property type="molecule type" value="Genomic_DNA"/>
</dbReference>
<proteinExistence type="predicted"/>
<protein>
    <submittedName>
        <fullName evidence="1">Uncharacterized protein</fullName>
    </submittedName>
</protein>
<name>A0A6G7GXS8_KUEST</name>
<gene>
    <name evidence="1" type="ORF">KsCSTR_47750</name>
</gene>
<evidence type="ECO:0000313" key="2">
    <source>
        <dbReference type="Proteomes" id="UP000501926"/>
    </source>
</evidence>
<dbReference type="Proteomes" id="UP000501926">
    <property type="component" value="Chromosome"/>
</dbReference>
<organism evidence="1 2">
    <name type="scientific">Kuenenia stuttgartiensis</name>
    <dbReference type="NCBI Taxonomy" id="174633"/>
    <lineage>
        <taxon>Bacteria</taxon>
        <taxon>Pseudomonadati</taxon>
        <taxon>Planctomycetota</taxon>
        <taxon>Candidatus Brocadiia</taxon>
        <taxon>Candidatus Brocadiales</taxon>
        <taxon>Candidatus Brocadiaceae</taxon>
        <taxon>Candidatus Kuenenia</taxon>
    </lineage>
</organism>
<reference evidence="1 2" key="1">
    <citation type="submission" date="2020-02" db="EMBL/GenBank/DDBJ databases">
        <title>Newly sequenced genome of strain CSTR1 showed variability in Candidatus Kuenenia stuttgartiensis genomes.</title>
        <authorList>
            <person name="Ding C."/>
            <person name="Adrian L."/>
        </authorList>
    </citation>
    <scope>NUCLEOTIDE SEQUENCE [LARGE SCALE GENOMIC DNA]</scope>
    <source>
        <strain evidence="1 2">CSTR1</strain>
    </source>
</reference>
<sequence>MFHAKTQGAQNFKRLFSPFSTWSCKKPQNLLIPLINSSHLIEYLPFFSPTSFSSFPVPKLLELISKQHL</sequence>
<dbReference type="AlphaFoldDB" id="A0A6G7GXS8"/>
<accession>A0A6G7GXS8</accession>